<evidence type="ECO:0000256" key="1">
    <source>
        <dbReference type="SAM" id="MobiDB-lite"/>
    </source>
</evidence>
<proteinExistence type="predicted"/>
<organism evidence="2 3">
    <name type="scientific">Streptomyces marokkonensis</name>
    <dbReference type="NCBI Taxonomy" id="324855"/>
    <lineage>
        <taxon>Bacteria</taxon>
        <taxon>Bacillati</taxon>
        <taxon>Actinomycetota</taxon>
        <taxon>Actinomycetes</taxon>
        <taxon>Kitasatosporales</taxon>
        <taxon>Streptomycetaceae</taxon>
        <taxon>Streptomyces</taxon>
    </lineage>
</organism>
<feature type="compositionally biased region" description="Basic and acidic residues" evidence="1">
    <location>
        <begin position="48"/>
        <end position="67"/>
    </location>
</feature>
<accession>A0ABP7PXY4</accession>
<feature type="region of interest" description="Disordered" evidence="1">
    <location>
        <begin position="37"/>
        <end position="76"/>
    </location>
</feature>
<name>A0ABP7PXY4_9ACTN</name>
<dbReference type="Proteomes" id="UP001500034">
    <property type="component" value="Unassembled WGS sequence"/>
</dbReference>
<reference evidence="3" key="1">
    <citation type="journal article" date="2019" name="Int. J. Syst. Evol. Microbiol.">
        <title>The Global Catalogue of Microorganisms (GCM) 10K type strain sequencing project: providing services to taxonomists for standard genome sequencing and annotation.</title>
        <authorList>
            <consortium name="The Broad Institute Genomics Platform"/>
            <consortium name="The Broad Institute Genome Sequencing Center for Infectious Disease"/>
            <person name="Wu L."/>
            <person name="Ma J."/>
        </authorList>
    </citation>
    <scope>NUCLEOTIDE SEQUENCE [LARGE SCALE GENOMIC DNA]</scope>
    <source>
        <strain evidence="3">JCM 17027</strain>
    </source>
</reference>
<comment type="caution">
    <text evidence="2">The sequence shown here is derived from an EMBL/GenBank/DDBJ whole genome shotgun (WGS) entry which is preliminary data.</text>
</comment>
<evidence type="ECO:0000313" key="3">
    <source>
        <dbReference type="Proteomes" id="UP001500034"/>
    </source>
</evidence>
<keyword evidence="3" id="KW-1185">Reference proteome</keyword>
<dbReference type="EMBL" id="BAABCQ010000037">
    <property type="protein sequence ID" value="GAA3973073.1"/>
    <property type="molecule type" value="Genomic_DNA"/>
</dbReference>
<gene>
    <name evidence="2" type="ORF">GCM10022384_24720</name>
</gene>
<protein>
    <submittedName>
        <fullName evidence="2">Uncharacterized protein</fullName>
    </submittedName>
</protein>
<evidence type="ECO:0000313" key="2">
    <source>
        <dbReference type="EMBL" id="GAA3973073.1"/>
    </source>
</evidence>
<sequence>MYDHVHAAQFLGDGRVPYIQDLPLCRRALTAPFVDGHDLSDLVGCGEPRGEQRPDAGRGTGDRDDGSARAGAGGTG</sequence>